<comment type="caution">
    <text evidence="2">The sequence shown here is derived from an EMBL/GenBank/DDBJ whole genome shotgun (WGS) entry which is preliminary data.</text>
</comment>
<protein>
    <recommendedName>
        <fullName evidence="1">Cobalamin-independent methionine synthase MetE C-terminal/archaeal domain-containing protein</fullName>
    </recommendedName>
</protein>
<evidence type="ECO:0000313" key="2">
    <source>
        <dbReference type="EMBL" id="OQN98241.1"/>
    </source>
</evidence>
<evidence type="ECO:0000313" key="3">
    <source>
        <dbReference type="Proteomes" id="UP000192596"/>
    </source>
</evidence>
<dbReference type="GO" id="GO:0009086">
    <property type="term" value="P:methionine biosynthetic process"/>
    <property type="evidence" value="ECO:0007669"/>
    <property type="project" value="InterPro"/>
</dbReference>
<dbReference type="CDD" id="cd03311">
    <property type="entry name" value="CIMS_C_terminal_like"/>
    <property type="match status" value="1"/>
</dbReference>
<dbReference type="GO" id="GO:0008270">
    <property type="term" value="F:zinc ion binding"/>
    <property type="evidence" value="ECO:0007669"/>
    <property type="project" value="InterPro"/>
</dbReference>
<gene>
    <name evidence="2" type="ORF">B0A48_15517</name>
</gene>
<organism evidence="2 3">
    <name type="scientific">Cryoendolithus antarcticus</name>
    <dbReference type="NCBI Taxonomy" id="1507870"/>
    <lineage>
        <taxon>Eukaryota</taxon>
        <taxon>Fungi</taxon>
        <taxon>Dikarya</taxon>
        <taxon>Ascomycota</taxon>
        <taxon>Pezizomycotina</taxon>
        <taxon>Dothideomycetes</taxon>
        <taxon>Dothideomycetidae</taxon>
        <taxon>Cladosporiales</taxon>
        <taxon>Cladosporiaceae</taxon>
        <taxon>Cryoendolithus</taxon>
    </lineage>
</organism>
<keyword evidence="3" id="KW-1185">Reference proteome</keyword>
<dbReference type="Proteomes" id="UP000192596">
    <property type="component" value="Unassembled WGS sequence"/>
</dbReference>
<proteinExistence type="predicted"/>
<dbReference type="OrthoDB" id="7772923at2759"/>
<dbReference type="GO" id="GO:0003871">
    <property type="term" value="F:5-methyltetrahydropteroyltriglutamate-homocysteine S-methyltransferase activity"/>
    <property type="evidence" value="ECO:0007669"/>
    <property type="project" value="InterPro"/>
</dbReference>
<dbReference type="Gene3D" id="3.20.20.210">
    <property type="match status" value="1"/>
</dbReference>
<dbReference type="InterPro" id="IPR002629">
    <property type="entry name" value="Met_Synth_C/arc"/>
</dbReference>
<evidence type="ECO:0000259" key="1">
    <source>
        <dbReference type="Pfam" id="PF01717"/>
    </source>
</evidence>
<dbReference type="PANTHER" id="PTHR43844">
    <property type="entry name" value="METHIONINE SYNTHASE"/>
    <property type="match status" value="1"/>
</dbReference>
<dbReference type="SUPFAM" id="SSF51726">
    <property type="entry name" value="UROD/MetE-like"/>
    <property type="match status" value="1"/>
</dbReference>
<dbReference type="STRING" id="1507870.A0A1V8SHC2"/>
<feature type="domain" description="Cobalamin-independent methionine synthase MetE C-terminal/archaeal" evidence="1">
    <location>
        <begin position="177"/>
        <end position="366"/>
    </location>
</feature>
<dbReference type="AlphaFoldDB" id="A0A1V8SHC2"/>
<dbReference type="PANTHER" id="PTHR43844:SF2">
    <property type="entry name" value="SYNTHASE, VITAMIN-B12 INDEPENDENT, PUTATIVE (AFU_ORTHOLOGUE AFUA_3G12060)-RELATED"/>
    <property type="match status" value="1"/>
</dbReference>
<reference evidence="3" key="1">
    <citation type="submission" date="2017-03" db="EMBL/GenBank/DDBJ databases">
        <title>Genomes of endolithic fungi from Antarctica.</title>
        <authorList>
            <person name="Coleine C."/>
            <person name="Masonjones S."/>
            <person name="Stajich J.E."/>
        </authorList>
    </citation>
    <scope>NUCLEOTIDE SEQUENCE [LARGE SCALE GENOMIC DNA]</scope>
    <source>
        <strain evidence="3">CCFEE 5527</strain>
    </source>
</reference>
<dbReference type="EMBL" id="NAJO01000047">
    <property type="protein sequence ID" value="OQN98241.1"/>
    <property type="molecule type" value="Genomic_DNA"/>
</dbReference>
<dbReference type="Pfam" id="PF01717">
    <property type="entry name" value="Meth_synt_2"/>
    <property type="match status" value="1"/>
</dbReference>
<sequence>MAPSTLPFHADHIGSLIRPSSVSDAQESFSISKISASDFKDAQTTAIKDIVSQQIKHNVRALTNGEFDRKYYFSGFFENLEGMREIQNVPWDMARLSAPPIAALKKAGKNYPMAVVCEGKIKWTKSTYLENWETLKASVPQDKIGECKFTMPPPCYFHLRLAPGKCYSSDAYANDADFFADLTAAYRQEFKALYDAGLRNIQIDDPTLAYFCSDEMLDGLRKDGEDPDKLFDTYLQAHNDTLKDRPSDLHIGLHVCRGNFSKGMHFSEGSYEKIASRFFKTLNYDTFYLEYDNPRSGGFEPLRFLPVGKNVVLGVVTTKEPELEDRATIISRVKEAAEIIAKGQGRSVEEAMGSIGISPQCGFASVAVGAEGMTEEKMFAKLGLVKSVAEELWPKKA</sequence>
<name>A0A1V8SHC2_9PEZI</name>
<dbReference type="InParanoid" id="A0A1V8SHC2"/>
<accession>A0A1V8SHC2</accession>
<dbReference type="InterPro" id="IPR038071">
    <property type="entry name" value="UROD/MetE-like_sf"/>
</dbReference>